<keyword evidence="2" id="KW-0614">Plasmid</keyword>
<geneLocation type="plasmid" evidence="2 3">
    <name>pDAETH-1</name>
</geneLocation>
<organism evidence="2 3">
    <name type="scientific">Deinococcus aetherius</name>
    <dbReference type="NCBI Taxonomy" id="200252"/>
    <lineage>
        <taxon>Bacteria</taxon>
        <taxon>Thermotogati</taxon>
        <taxon>Deinococcota</taxon>
        <taxon>Deinococci</taxon>
        <taxon>Deinococcales</taxon>
        <taxon>Deinococcaceae</taxon>
        <taxon>Deinococcus</taxon>
    </lineage>
</organism>
<dbReference type="Proteomes" id="UP001064971">
    <property type="component" value="Plasmid pDAETH-1"/>
</dbReference>
<sequence>MSARLDDLARWLHVHLGEPRPLFRPGPPEVAALGLALEPADLPQRPDVDALFLHRALRLGEAFPTLGVLNAHDGFDLQLTTGPNLRLVGRLGWREVRPLFWQGRPVGLTATPPEQEWRAFHRALTEEMRGEDRSWAPVDTSFVRVALMNAMNPDLLGLTHSLGVNVYLTGQLRPSAQEAARSLGLGVAALGHRRTELWGLRQLARELEGDFPGLRTEVYPGTG</sequence>
<dbReference type="Gene3D" id="3.40.1390.30">
    <property type="entry name" value="NIF3 (NGG1p interacting factor 3)-like"/>
    <property type="match status" value="1"/>
</dbReference>
<accession>A0ABN6RJR9</accession>
<name>A0ABN6RJR9_9DEIO</name>
<gene>
    <name evidence="2" type="ORF">DAETH_35270</name>
</gene>
<dbReference type="Pfam" id="PF01784">
    <property type="entry name" value="DUF34_NIF3"/>
    <property type="match status" value="1"/>
</dbReference>
<reference evidence="2" key="1">
    <citation type="submission" date="2022-07" db="EMBL/GenBank/DDBJ databases">
        <title>Complete Genome Sequence of the Radioresistant Bacterium Deinococcus aetherius ST0316, Isolated from the Air Dust collected in Lower Stratosphere above Japan.</title>
        <authorList>
            <person name="Satoh K."/>
            <person name="Hagiwara K."/>
            <person name="Katsumata K."/>
            <person name="Kubo A."/>
            <person name="Yokobori S."/>
            <person name="Yamagishi A."/>
            <person name="Oono Y."/>
            <person name="Narumi I."/>
        </authorList>
    </citation>
    <scope>NUCLEOTIDE SEQUENCE</scope>
    <source>
        <strain evidence="2">ST0316</strain>
        <plasmid evidence="2">pDAETH-1</plasmid>
    </source>
</reference>
<dbReference type="InterPro" id="IPR002678">
    <property type="entry name" value="DUF34/NIF3"/>
</dbReference>
<evidence type="ECO:0000256" key="1">
    <source>
        <dbReference type="ARBA" id="ARBA00006964"/>
    </source>
</evidence>
<dbReference type="SUPFAM" id="SSF102705">
    <property type="entry name" value="NIF3 (NGG1p interacting factor 3)-like"/>
    <property type="match status" value="1"/>
</dbReference>
<comment type="similarity">
    <text evidence="1">Belongs to the GTP cyclohydrolase I type 2/NIF3 family.</text>
</comment>
<keyword evidence="3" id="KW-1185">Reference proteome</keyword>
<evidence type="ECO:0000313" key="3">
    <source>
        <dbReference type="Proteomes" id="UP001064971"/>
    </source>
</evidence>
<protein>
    <recommendedName>
        <fullName evidence="4">NGG1p interacting factor 3 protein, NIF3</fullName>
    </recommendedName>
</protein>
<dbReference type="EMBL" id="AP026561">
    <property type="protein sequence ID" value="BDP43558.1"/>
    <property type="molecule type" value="Genomic_DNA"/>
</dbReference>
<dbReference type="InterPro" id="IPR036069">
    <property type="entry name" value="DUF34/NIF3_sf"/>
</dbReference>
<evidence type="ECO:0008006" key="4">
    <source>
        <dbReference type="Google" id="ProtNLM"/>
    </source>
</evidence>
<proteinExistence type="inferred from homology"/>
<evidence type="ECO:0000313" key="2">
    <source>
        <dbReference type="EMBL" id="BDP43558.1"/>
    </source>
</evidence>
<dbReference type="RefSeq" id="WP_264778033.1">
    <property type="nucleotide sequence ID" value="NZ_AP026561.1"/>
</dbReference>